<keyword evidence="2" id="KW-0479">Metal-binding</keyword>
<evidence type="ECO:0000313" key="5">
    <source>
        <dbReference type="Proteomes" id="UP000663879"/>
    </source>
</evidence>
<dbReference type="InterPro" id="IPR036397">
    <property type="entry name" value="RNaseH_sf"/>
</dbReference>
<gene>
    <name evidence="4" type="ORF">OXX778_LOCUS2903</name>
</gene>
<dbReference type="SUPFAM" id="SSF53098">
    <property type="entry name" value="Ribonuclease H-like"/>
    <property type="match status" value="1"/>
</dbReference>
<dbReference type="InterPro" id="IPR051181">
    <property type="entry name" value="CAF1_poly(A)_ribonucleases"/>
</dbReference>
<evidence type="ECO:0000256" key="1">
    <source>
        <dbReference type="ARBA" id="ARBA00008372"/>
    </source>
</evidence>
<evidence type="ECO:0000256" key="2">
    <source>
        <dbReference type="PROSITE-ProRule" id="PRU00723"/>
    </source>
</evidence>
<dbReference type="InterPro" id="IPR006941">
    <property type="entry name" value="RNase_CAF1"/>
</dbReference>
<dbReference type="OrthoDB" id="414075at2759"/>
<dbReference type="InterPro" id="IPR012337">
    <property type="entry name" value="RNaseH-like_sf"/>
</dbReference>
<dbReference type="GO" id="GO:0008270">
    <property type="term" value="F:zinc ion binding"/>
    <property type="evidence" value="ECO:0007669"/>
    <property type="project" value="UniProtKB-KW"/>
</dbReference>
<dbReference type="Proteomes" id="UP000663879">
    <property type="component" value="Unassembled WGS sequence"/>
</dbReference>
<sequence>MRITESGVMGIQFLIPISELSKMAFVEFYFCPDEEVEKSFYLDKDLMSDTVDIDNLPIINLNKENIEREWMSLVDSINESSFISLDIEMSGLGERKKLNNPSIEERYKSIKEAASKFSILSFGISCFKIHFINEEKILQVENKTFNLALNCCDYFMIDPESVKFLISCGHDFNYYFQKGIEYYKGNDRKDDNTSKQFARNLIVQISAAEKPIVLHNGLIDLIFLYENLYAKTPDNLMKFVADVREIFKTGIYDTKFISDFYDRSQASYLEYMFYKSLYENTKRTNKNVCFKIKFGDYCYLSDFGDNDENELNENLICKQYFLHGYCSRLTIEKCDKIHDIKRIFRFEINKKMIKRNKNGCDKLSEMGEILKVSSLDNETISIPKGLKHNAGCDAFMTGYVMLYFINKFSNVPNKGDLRKILLSEFDGLERFNFNLNLSGKDYPLIIQKSNFNSVSVQHQEKKLRISKKE</sequence>
<keyword evidence="2" id="KW-0862">Zinc</keyword>
<accession>A0A813N8T5</accession>
<dbReference type="GO" id="GO:0017069">
    <property type="term" value="F:snRNA binding"/>
    <property type="evidence" value="ECO:0007669"/>
    <property type="project" value="TreeGrafter"/>
</dbReference>
<proteinExistence type="inferred from homology"/>
<name>A0A813N8T5_9BILA</name>
<dbReference type="EMBL" id="CAJNOC010000242">
    <property type="protein sequence ID" value="CAF0732084.1"/>
    <property type="molecule type" value="Genomic_DNA"/>
</dbReference>
<organism evidence="4 5">
    <name type="scientific">Brachionus calyciflorus</name>
    <dbReference type="NCBI Taxonomy" id="104777"/>
    <lineage>
        <taxon>Eukaryota</taxon>
        <taxon>Metazoa</taxon>
        <taxon>Spiralia</taxon>
        <taxon>Gnathifera</taxon>
        <taxon>Rotifera</taxon>
        <taxon>Eurotatoria</taxon>
        <taxon>Monogononta</taxon>
        <taxon>Pseudotrocha</taxon>
        <taxon>Ploima</taxon>
        <taxon>Brachionidae</taxon>
        <taxon>Brachionus</taxon>
    </lineage>
</organism>
<comment type="caution">
    <text evidence="4">The sequence shown here is derived from an EMBL/GenBank/DDBJ whole genome shotgun (WGS) entry which is preliminary data.</text>
</comment>
<feature type="domain" description="C3H1-type" evidence="3">
    <location>
        <begin position="316"/>
        <end position="341"/>
    </location>
</feature>
<feature type="zinc finger region" description="C3H1-type" evidence="2">
    <location>
        <begin position="316"/>
        <end position="341"/>
    </location>
</feature>
<dbReference type="GO" id="GO:0034472">
    <property type="term" value="P:snRNA 3'-end processing"/>
    <property type="evidence" value="ECO:0007669"/>
    <property type="project" value="TreeGrafter"/>
</dbReference>
<keyword evidence="2" id="KW-0863">Zinc-finger</keyword>
<reference evidence="4" key="1">
    <citation type="submission" date="2021-02" db="EMBL/GenBank/DDBJ databases">
        <authorList>
            <person name="Nowell W R."/>
        </authorList>
    </citation>
    <scope>NUCLEOTIDE SEQUENCE</scope>
    <source>
        <strain evidence="4">Ploen Becks lab</strain>
    </source>
</reference>
<dbReference type="Gene3D" id="3.30.420.10">
    <property type="entry name" value="Ribonuclease H-like superfamily/Ribonuclease H"/>
    <property type="match status" value="2"/>
</dbReference>
<dbReference type="PANTHER" id="PTHR15092:SF37">
    <property type="entry name" value="TARGET OF EGR1 PROTEIN 1"/>
    <property type="match status" value="1"/>
</dbReference>
<comment type="similarity">
    <text evidence="1">Belongs to the CAF1 family.</text>
</comment>
<evidence type="ECO:0000313" key="4">
    <source>
        <dbReference type="EMBL" id="CAF0732084.1"/>
    </source>
</evidence>
<dbReference type="Pfam" id="PF04857">
    <property type="entry name" value="CAF1"/>
    <property type="match status" value="2"/>
</dbReference>
<dbReference type="PROSITE" id="PS50103">
    <property type="entry name" value="ZF_C3H1"/>
    <property type="match status" value="1"/>
</dbReference>
<evidence type="ECO:0000259" key="3">
    <source>
        <dbReference type="PROSITE" id="PS50103"/>
    </source>
</evidence>
<dbReference type="InterPro" id="IPR000571">
    <property type="entry name" value="Znf_CCCH"/>
</dbReference>
<dbReference type="GO" id="GO:0015030">
    <property type="term" value="C:Cajal body"/>
    <property type="evidence" value="ECO:0007669"/>
    <property type="project" value="TreeGrafter"/>
</dbReference>
<dbReference type="AlphaFoldDB" id="A0A813N8T5"/>
<dbReference type="PANTHER" id="PTHR15092">
    <property type="entry name" value="POLY A -SPECIFIC RIBONUCLEASE/TARGET OF EGR1, MEMBER 1"/>
    <property type="match status" value="1"/>
</dbReference>
<keyword evidence="5" id="KW-1185">Reference proteome</keyword>
<protein>
    <recommendedName>
        <fullName evidence="3">C3H1-type domain-containing protein</fullName>
    </recommendedName>
</protein>
<dbReference type="GO" id="GO:0000175">
    <property type="term" value="F:3'-5'-RNA exonuclease activity"/>
    <property type="evidence" value="ECO:0007669"/>
    <property type="project" value="TreeGrafter"/>
</dbReference>